<reference evidence="3" key="1">
    <citation type="submission" date="2017-02" db="UniProtKB">
        <authorList>
            <consortium name="WormBaseParasite"/>
        </authorList>
    </citation>
    <scope>IDENTIFICATION</scope>
</reference>
<evidence type="ECO:0000313" key="1">
    <source>
        <dbReference type="EMBL" id="VDO22031.1"/>
    </source>
</evidence>
<proteinExistence type="predicted"/>
<organism evidence="3">
    <name type="scientific">Haemonchus placei</name>
    <name type="common">Barber's pole worm</name>
    <dbReference type="NCBI Taxonomy" id="6290"/>
    <lineage>
        <taxon>Eukaryota</taxon>
        <taxon>Metazoa</taxon>
        <taxon>Ecdysozoa</taxon>
        <taxon>Nematoda</taxon>
        <taxon>Chromadorea</taxon>
        <taxon>Rhabditida</taxon>
        <taxon>Rhabditina</taxon>
        <taxon>Rhabditomorpha</taxon>
        <taxon>Strongyloidea</taxon>
        <taxon>Trichostrongylidae</taxon>
        <taxon>Haemonchus</taxon>
    </lineage>
</organism>
<dbReference type="EMBL" id="UZAF01016159">
    <property type="protein sequence ID" value="VDO22031.1"/>
    <property type="molecule type" value="Genomic_DNA"/>
</dbReference>
<keyword evidence="2" id="KW-1185">Reference proteome</keyword>
<evidence type="ECO:0000313" key="3">
    <source>
        <dbReference type="WBParaSite" id="HPLM_0000394201-mRNA-1"/>
    </source>
</evidence>
<accession>A0A0N4W2I4</accession>
<sequence length="81" mass="8800">MLLVRRSFIGDGVPSGVFVGWVASDCHVPGEVVSFDIEVPDFRRLRALVGITGWRLATEGDASALNIVETPVNICIKKSMK</sequence>
<protein>
    <submittedName>
        <fullName evidence="3">Type IV pilus assembly protein PilM</fullName>
    </submittedName>
</protein>
<dbReference type="AlphaFoldDB" id="A0A0N4W2I4"/>
<gene>
    <name evidence="1" type="ORF">HPLM_LOCUS3934</name>
</gene>
<evidence type="ECO:0000313" key="2">
    <source>
        <dbReference type="Proteomes" id="UP000268014"/>
    </source>
</evidence>
<name>A0A0N4W2I4_HAEPC</name>
<dbReference type="WBParaSite" id="HPLM_0000394201-mRNA-1">
    <property type="protein sequence ID" value="HPLM_0000394201-mRNA-1"/>
    <property type="gene ID" value="HPLM_0000394201"/>
</dbReference>
<reference evidence="1 2" key="2">
    <citation type="submission" date="2018-11" db="EMBL/GenBank/DDBJ databases">
        <authorList>
            <consortium name="Pathogen Informatics"/>
        </authorList>
    </citation>
    <scope>NUCLEOTIDE SEQUENCE [LARGE SCALE GENOMIC DNA]</scope>
    <source>
        <strain evidence="1 2">MHpl1</strain>
    </source>
</reference>
<dbReference type="Proteomes" id="UP000268014">
    <property type="component" value="Unassembled WGS sequence"/>
</dbReference>